<evidence type="ECO:0000259" key="1">
    <source>
        <dbReference type="Pfam" id="PF00534"/>
    </source>
</evidence>
<dbReference type="RefSeq" id="WP_106925362.1">
    <property type="nucleotide sequence ID" value="NZ_PYFT01000001.1"/>
</dbReference>
<proteinExistence type="predicted"/>
<dbReference type="NCBIfam" id="TIGR03999">
    <property type="entry name" value="thiol_BshA"/>
    <property type="match status" value="1"/>
</dbReference>
<dbReference type="Proteomes" id="UP000240357">
    <property type="component" value="Unassembled WGS sequence"/>
</dbReference>
<dbReference type="InterPro" id="IPR028098">
    <property type="entry name" value="Glyco_trans_4-like_N"/>
</dbReference>
<evidence type="ECO:0000259" key="2">
    <source>
        <dbReference type="Pfam" id="PF13439"/>
    </source>
</evidence>
<dbReference type="Gene3D" id="3.40.50.2000">
    <property type="entry name" value="Glycogen Phosphorylase B"/>
    <property type="match status" value="2"/>
</dbReference>
<dbReference type="EMBL" id="PYFT01000001">
    <property type="protein sequence ID" value="PSR52084.1"/>
    <property type="molecule type" value="Genomic_DNA"/>
</dbReference>
<feature type="domain" description="Glycosyltransferase subfamily 4-like N-terminal" evidence="2">
    <location>
        <begin position="11"/>
        <end position="180"/>
    </location>
</feature>
<gene>
    <name evidence="3" type="primary">bshA</name>
    <name evidence="3" type="ORF">AHMF7605_00390</name>
</gene>
<dbReference type="Pfam" id="PF00534">
    <property type="entry name" value="Glycos_transf_1"/>
    <property type="match status" value="1"/>
</dbReference>
<dbReference type="AlphaFoldDB" id="A0A2T2Y992"/>
<accession>A0A2T2Y992</accession>
<dbReference type="OrthoDB" id="9810929at2"/>
<organism evidence="3 4">
    <name type="scientific">Adhaeribacter arboris</name>
    <dbReference type="NCBI Taxonomy" id="2072846"/>
    <lineage>
        <taxon>Bacteria</taxon>
        <taxon>Pseudomonadati</taxon>
        <taxon>Bacteroidota</taxon>
        <taxon>Cytophagia</taxon>
        <taxon>Cytophagales</taxon>
        <taxon>Hymenobacteraceae</taxon>
        <taxon>Adhaeribacter</taxon>
    </lineage>
</organism>
<reference evidence="3 4" key="1">
    <citation type="submission" date="2018-03" db="EMBL/GenBank/DDBJ databases">
        <title>Adhaeribacter sp. HMF7605 Genome sequencing and assembly.</title>
        <authorList>
            <person name="Kang H."/>
            <person name="Kang J."/>
            <person name="Cha I."/>
            <person name="Kim H."/>
            <person name="Joh K."/>
        </authorList>
    </citation>
    <scope>NUCLEOTIDE SEQUENCE [LARGE SCALE GENOMIC DNA]</scope>
    <source>
        <strain evidence="3 4">HMF7605</strain>
    </source>
</reference>
<comment type="caution">
    <text evidence="3">The sequence shown here is derived from an EMBL/GenBank/DDBJ whole genome shotgun (WGS) entry which is preliminary data.</text>
</comment>
<dbReference type="Pfam" id="PF13439">
    <property type="entry name" value="Glyco_transf_4"/>
    <property type="match status" value="1"/>
</dbReference>
<dbReference type="InterPro" id="IPR001296">
    <property type="entry name" value="Glyco_trans_1"/>
</dbReference>
<dbReference type="GO" id="GO:0016757">
    <property type="term" value="F:glycosyltransferase activity"/>
    <property type="evidence" value="ECO:0007669"/>
    <property type="project" value="InterPro"/>
</dbReference>
<dbReference type="GO" id="GO:0071793">
    <property type="term" value="P:bacillithiol biosynthetic process"/>
    <property type="evidence" value="ECO:0007669"/>
    <property type="project" value="InterPro"/>
</dbReference>
<evidence type="ECO:0000313" key="4">
    <source>
        <dbReference type="Proteomes" id="UP000240357"/>
    </source>
</evidence>
<protein>
    <submittedName>
        <fullName evidence="3">N-acetyl-alpha-D-glucosaminyl L-malate synthase BshA</fullName>
    </submittedName>
</protein>
<evidence type="ECO:0000313" key="3">
    <source>
        <dbReference type="EMBL" id="PSR52084.1"/>
    </source>
</evidence>
<sequence length="382" mass="42695">MNIGVVCYPTFGGSGVVATELGNALAVRGHKVHFITYSQPVRLDFFSANVFYHEVNIPSYPLFQHAPYELALASKMVDIVQFEKLDILHVHYAIPHASAAYMAKQILKTKGINIPFVTTLHGTDITLVGKDSSYEPVVTFSINQSDGVTAVSNDLRRETYEHFAIEKEIVVIPNFINLQRFRKQHKEHFRAAIAPFGEKLLVHTSNFRSVKRVQDVLKIFDKVRRKIPSKLLLVGDGPDRQKMEKLCRQLKICGDVRFLGKLDAVEEVLSVCDLFLMPSEKESFGLAALEAMACEVPVISSNAGGIPELNVDGVTGFVSKVGDVEDMVKNALYILDDAQLPQFRVNALARAREFEVDKIVPRYEEVYQNVIDAQLQEVSASV</sequence>
<feature type="domain" description="Glycosyl transferase family 1" evidence="1">
    <location>
        <begin position="193"/>
        <end position="341"/>
    </location>
</feature>
<keyword evidence="4" id="KW-1185">Reference proteome</keyword>
<dbReference type="PANTHER" id="PTHR45947">
    <property type="entry name" value="SULFOQUINOVOSYL TRANSFERASE SQD2"/>
    <property type="match status" value="1"/>
</dbReference>
<dbReference type="InterPro" id="IPR050194">
    <property type="entry name" value="Glycosyltransferase_grp1"/>
</dbReference>
<dbReference type="SUPFAM" id="SSF53756">
    <property type="entry name" value="UDP-Glycosyltransferase/glycogen phosphorylase"/>
    <property type="match status" value="1"/>
</dbReference>
<dbReference type="InterPro" id="IPR023881">
    <property type="entry name" value="Thiol_BshA"/>
</dbReference>
<name>A0A2T2Y992_9BACT</name>
<dbReference type="PANTHER" id="PTHR45947:SF3">
    <property type="entry name" value="SULFOQUINOVOSYL TRANSFERASE SQD2"/>
    <property type="match status" value="1"/>
</dbReference>